<evidence type="ECO:0000313" key="3">
    <source>
        <dbReference type="Proteomes" id="UP000593579"/>
    </source>
</evidence>
<proteinExistence type="predicted"/>
<accession>A0A7J9BCP4</accession>
<sequence>MLSILPPLIRRSSGRPTKIRRKEPGEPQITTKLTKKRVQMKCSKYKKFGHNKRSCRREVGQNPLVTRHIVGVRNQHILPTHQEVALREKLPFKRKPAGQPITVRWMSSTQESSVSNPLMTPYGSSFSQY</sequence>
<organism evidence="2 3">
    <name type="scientific">Gossypium gossypioides</name>
    <name type="common">Mexican cotton</name>
    <name type="synonym">Selera gossypioides</name>
    <dbReference type="NCBI Taxonomy" id="34282"/>
    <lineage>
        <taxon>Eukaryota</taxon>
        <taxon>Viridiplantae</taxon>
        <taxon>Streptophyta</taxon>
        <taxon>Embryophyta</taxon>
        <taxon>Tracheophyta</taxon>
        <taxon>Spermatophyta</taxon>
        <taxon>Magnoliopsida</taxon>
        <taxon>eudicotyledons</taxon>
        <taxon>Gunneridae</taxon>
        <taxon>Pentapetalae</taxon>
        <taxon>rosids</taxon>
        <taxon>malvids</taxon>
        <taxon>Malvales</taxon>
        <taxon>Malvaceae</taxon>
        <taxon>Malvoideae</taxon>
        <taxon>Gossypium</taxon>
    </lineage>
</organism>
<gene>
    <name evidence="2" type="ORF">Gogos_018043</name>
</gene>
<protein>
    <submittedName>
        <fullName evidence="2">Uncharacterized protein</fullName>
    </submittedName>
</protein>
<keyword evidence="3" id="KW-1185">Reference proteome</keyword>
<evidence type="ECO:0000256" key="1">
    <source>
        <dbReference type="SAM" id="MobiDB-lite"/>
    </source>
</evidence>
<dbReference type="OrthoDB" id="996872at2759"/>
<dbReference type="EMBL" id="JABEZY010000002">
    <property type="protein sequence ID" value="MBA0734095.1"/>
    <property type="molecule type" value="Genomic_DNA"/>
</dbReference>
<name>A0A7J9BCP4_GOSGO</name>
<evidence type="ECO:0000313" key="2">
    <source>
        <dbReference type="EMBL" id="MBA0734095.1"/>
    </source>
</evidence>
<dbReference type="AlphaFoldDB" id="A0A7J9BCP4"/>
<comment type="caution">
    <text evidence="2">The sequence shown here is derived from an EMBL/GenBank/DDBJ whole genome shotgun (WGS) entry which is preliminary data.</text>
</comment>
<feature type="region of interest" description="Disordered" evidence="1">
    <location>
        <begin position="108"/>
        <end position="129"/>
    </location>
</feature>
<dbReference type="Proteomes" id="UP000593579">
    <property type="component" value="Unassembled WGS sequence"/>
</dbReference>
<reference evidence="2 3" key="1">
    <citation type="journal article" date="2019" name="Genome Biol. Evol.">
        <title>Insights into the evolution of the New World diploid cottons (Gossypium, subgenus Houzingenia) based on genome sequencing.</title>
        <authorList>
            <person name="Grover C.E."/>
            <person name="Arick M.A. 2nd"/>
            <person name="Thrash A."/>
            <person name="Conover J.L."/>
            <person name="Sanders W.S."/>
            <person name="Peterson D.G."/>
            <person name="Frelichowski J.E."/>
            <person name="Scheffler J.A."/>
            <person name="Scheffler B.E."/>
            <person name="Wendel J.F."/>
        </authorList>
    </citation>
    <scope>NUCLEOTIDE SEQUENCE [LARGE SCALE GENOMIC DNA]</scope>
    <source>
        <strain evidence="2">5</strain>
        <tissue evidence="2">Leaf</tissue>
    </source>
</reference>